<reference evidence="2 3" key="1">
    <citation type="journal article" date="2015" name="Genome Biol. Evol.">
        <title>Characterization of Three Mycobacterium spp. with Potential Use in Bioremediation by Genome Sequencing and Comparative Genomics.</title>
        <authorList>
            <person name="Das S."/>
            <person name="Pettersson B.M."/>
            <person name="Behra P.R."/>
            <person name="Ramesh M."/>
            <person name="Dasgupta S."/>
            <person name="Bhattacharya A."/>
            <person name="Kirsebom L.A."/>
        </authorList>
    </citation>
    <scope>NUCLEOTIDE SEQUENCE [LARGE SCALE GENOMIC DNA]</scope>
    <source>
        <strain evidence="2 3">DSM 44075</strain>
    </source>
</reference>
<dbReference type="Proteomes" id="UP000036313">
    <property type="component" value="Unassembled WGS sequence"/>
</dbReference>
<gene>
    <name evidence="2" type="ORF">MOBUDSM44075_02553</name>
</gene>
<accession>A0A0J6W2S4</accession>
<keyword evidence="1" id="KW-0472">Membrane</keyword>
<dbReference type="PATRIC" id="fig|1807.14.peg.2576"/>
<name>A0A0J6W2S4_9MYCO</name>
<dbReference type="AlphaFoldDB" id="A0A0J6W2S4"/>
<evidence type="ECO:0000313" key="2">
    <source>
        <dbReference type="EMBL" id="KMO76023.1"/>
    </source>
</evidence>
<evidence type="ECO:0000313" key="3">
    <source>
        <dbReference type="Proteomes" id="UP000036313"/>
    </source>
</evidence>
<evidence type="ECO:0000256" key="1">
    <source>
        <dbReference type="SAM" id="Phobius"/>
    </source>
</evidence>
<keyword evidence="1" id="KW-1133">Transmembrane helix</keyword>
<comment type="caution">
    <text evidence="2">The sequence shown here is derived from an EMBL/GenBank/DDBJ whole genome shotgun (WGS) entry which is preliminary data.</text>
</comment>
<proteinExistence type="predicted"/>
<dbReference type="EMBL" id="JYNU01000014">
    <property type="protein sequence ID" value="KMO76023.1"/>
    <property type="molecule type" value="Genomic_DNA"/>
</dbReference>
<sequence>MPDDLLRFVSGPPGFSLWWMWLGLALILAVFGWYAAIVVSTLPSRQLRTMPVVRDAHARLLRQRFARRVHTIVRQHRVGELTDVAASAALSRTLRTFLHQATGRRAQFMQLKDIAASDLAAAAPILEALGDAQFSAASTADIDRLGADTEDVIRSWV</sequence>
<feature type="transmembrane region" description="Helical" evidence="1">
    <location>
        <begin position="20"/>
        <end position="42"/>
    </location>
</feature>
<protein>
    <recommendedName>
        <fullName evidence="4">DUF4381 domain-containing protein</fullName>
    </recommendedName>
</protein>
<evidence type="ECO:0008006" key="4">
    <source>
        <dbReference type="Google" id="ProtNLM"/>
    </source>
</evidence>
<dbReference type="RefSeq" id="WP_048423356.1">
    <property type="nucleotide sequence ID" value="NZ_JYNU01000014.1"/>
</dbReference>
<keyword evidence="1" id="KW-0812">Transmembrane</keyword>
<organism evidence="2 3">
    <name type="scientific">Mycolicibacterium obuense</name>
    <dbReference type="NCBI Taxonomy" id="1807"/>
    <lineage>
        <taxon>Bacteria</taxon>
        <taxon>Bacillati</taxon>
        <taxon>Actinomycetota</taxon>
        <taxon>Actinomycetes</taxon>
        <taxon>Mycobacteriales</taxon>
        <taxon>Mycobacteriaceae</taxon>
        <taxon>Mycolicibacterium</taxon>
    </lineage>
</organism>